<gene>
    <name evidence="1" type="ORF">UV20_C0025G0010</name>
</gene>
<dbReference type="Proteomes" id="UP000034837">
    <property type="component" value="Unassembled WGS sequence"/>
</dbReference>
<accession>A0A0G1A3L3</accession>
<reference evidence="1 2" key="1">
    <citation type="journal article" date="2015" name="Nature">
        <title>rRNA introns, odd ribosomes, and small enigmatic genomes across a large radiation of phyla.</title>
        <authorList>
            <person name="Brown C.T."/>
            <person name="Hug L.A."/>
            <person name="Thomas B.C."/>
            <person name="Sharon I."/>
            <person name="Castelle C.J."/>
            <person name="Singh A."/>
            <person name="Wilkins M.J."/>
            <person name="Williams K.H."/>
            <person name="Banfield J.F."/>
        </authorList>
    </citation>
    <scope>NUCLEOTIDE SEQUENCE [LARGE SCALE GENOMIC DNA]</scope>
</reference>
<evidence type="ECO:0000313" key="2">
    <source>
        <dbReference type="Proteomes" id="UP000034837"/>
    </source>
</evidence>
<organism evidence="1 2">
    <name type="scientific">Candidatus Magasanikbacteria bacterium GW2011_GWA2_42_32</name>
    <dbReference type="NCBI Taxonomy" id="1619039"/>
    <lineage>
        <taxon>Bacteria</taxon>
        <taxon>Candidatus Magasanikiibacteriota</taxon>
    </lineage>
</organism>
<dbReference type="AlphaFoldDB" id="A0A0G1A3L3"/>
<name>A0A0G1A3L3_9BACT</name>
<evidence type="ECO:0000313" key="1">
    <source>
        <dbReference type="EMBL" id="KKS55580.1"/>
    </source>
</evidence>
<dbReference type="EMBL" id="LCDO01000025">
    <property type="protein sequence ID" value="KKS55580.1"/>
    <property type="molecule type" value="Genomic_DNA"/>
</dbReference>
<comment type="caution">
    <text evidence="1">The sequence shown here is derived from an EMBL/GenBank/DDBJ whole genome shotgun (WGS) entry which is preliminary data.</text>
</comment>
<sequence>MQSIFGFYYVVGLLSHMGWPRRRGLFSSEAVVDSLILDSTIDQMIDWSASIGACRPNVALQIIASMFRDMDWNSKDALDIRAETENLKKQWTERGNSNNPREIVKPVKFSKTTKVITMKQLKDKDIQHALEVYCYESLMWGLVNSDNFKNYYSTNEKRQRDQLPEYQKAGLAVDSIPTLDQILNDGEEIIRNYEKEIRPLSPIPQKLKDEALSLGIKANN</sequence>
<proteinExistence type="predicted"/>
<protein>
    <submittedName>
        <fullName evidence="1">Uncharacterized protein</fullName>
    </submittedName>
</protein>